<dbReference type="AlphaFoldDB" id="A0A916SGP7"/>
<dbReference type="RefSeq" id="WP_188708398.1">
    <property type="nucleotide sequence ID" value="NZ_BMIG01000006.1"/>
</dbReference>
<feature type="compositionally biased region" description="Gly residues" evidence="1">
    <location>
        <begin position="49"/>
        <end position="62"/>
    </location>
</feature>
<feature type="signal peptide" evidence="2">
    <location>
        <begin position="1"/>
        <end position="24"/>
    </location>
</feature>
<proteinExistence type="predicted"/>
<comment type="caution">
    <text evidence="3">The sequence shown here is derived from an EMBL/GenBank/DDBJ whole genome shotgun (WGS) entry which is preliminary data.</text>
</comment>
<evidence type="ECO:0000256" key="2">
    <source>
        <dbReference type="SAM" id="SignalP"/>
    </source>
</evidence>
<reference evidence="3" key="2">
    <citation type="submission" date="2020-09" db="EMBL/GenBank/DDBJ databases">
        <authorList>
            <person name="Sun Q."/>
            <person name="Zhou Y."/>
        </authorList>
    </citation>
    <scope>NUCLEOTIDE SEQUENCE</scope>
    <source>
        <strain evidence="3">CGMCC 1.15322</strain>
    </source>
</reference>
<evidence type="ECO:0000256" key="1">
    <source>
        <dbReference type="SAM" id="MobiDB-lite"/>
    </source>
</evidence>
<reference evidence="3" key="1">
    <citation type="journal article" date="2014" name="Int. J. Syst. Evol. Microbiol.">
        <title>Complete genome sequence of Corynebacterium casei LMG S-19264T (=DSM 44701T), isolated from a smear-ripened cheese.</title>
        <authorList>
            <consortium name="US DOE Joint Genome Institute (JGI-PGF)"/>
            <person name="Walter F."/>
            <person name="Albersmeier A."/>
            <person name="Kalinowski J."/>
            <person name="Ruckert C."/>
        </authorList>
    </citation>
    <scope>NUCLEOTIDE SEQUENCE</scope>
    <source>
        <strain evidence="3">CGMCC 1.15322</strain>
    </source>
</reference>
<keyword evidence="4" id="KW-1185">Reference proteome</keyword>
<dbReference type="EMBL" id="BMIG01000006">
    <property type="protein sequence ID" value="GGA99244.1"/>
    <property type="molecule type" value="Genomic_DNA"/>
</dbReference>
<feature type="compositionally biased region" description="Low complexity" evidence="1">
    <location>
        <begin position="63"/>
        <end position="77"/>
    </location>
</feature>
<protein>
    <submittedName>
        <fullName evidence="3">Uncharacterized protein</fullName>
    </submittedName>
</protein>
<sequence>MKIKPAIFTAAYAFIAIGPMNAAAQPGFNQAVGTTIVAEQTLPNPVIGFGSGTGMGPAGGTGSASSLSGGFSSQMSGSGSGGQTFGGGFNQQQTIGSGPLSSPSMTGTASTGTASTGTAGTGSGAMRPR</sequence>
<name>A0A916SGP7_9BURK</name>
<feature type="compositionally biased region" description="Polar residues" evidence="1">
    <location>
        <begin position="90"/>
        <end position="100"/>
    </location>
</feature>
<evidence type="ECO:0000313" key="3">
    <source>
        <dbReference type="EMBL" id="GGA99244.1"/>
    </source>
</evidence>
<feature type="compositionally biased region" description="Low complexity" evidence="1">
    <location>
        <begin position="101"/>
        <end position="118"/>
    </location>
</feature>
<organism evidence="3 4">
    <name type="scientific">Polaromonas eurypsychrophila</name>
    <dbReference type="NCBI Taxonomy" id="1614635"/>
    <lineage>
        <taxon>Bacteria</taxon>
        <taxon>Pseudomonadati</taxon>
        <taxon>Pseudomonadota</taxon>
        <taxon>Betaproteobacteria</taxon>
        <taxon>Burkholderiales</taxon>
        <taxon>Comamonadaceae</taxon>
        <taxon>Polaromonas</taxon>
    </lineage>
</organism>
<feature type="compositionally biased region" description="Gly residues" evidence="1">
    <location>
        <begin position="78"/>
        <end position="89"/>
    </location>
</feature>
<feature type="region of interest" description="Disordered" evidence="1">
    <location>
        <begin position="48"/>
        <end position="129"/>
    </location>
</feature>
<keyword evidence="2" id="KW-0732">Signal</keyword>
<gene>
    <name evidence="3" type="ORF">GCM10011496_20430</name>
</gene>
<feature type="chain" id="PRO_5038077060" evidence="2">
    <location>
        <begin position="25"/>
        <end position="129"/>
    </location>
</feature>
<dbReference type="Proteomes" id="UP000620596">
    <property type="component" value="Unassembled WGS sequence"/>
</dbReference>
<evidence type="ECO:0000313" key="4">
    <source>
        <dbReference type="Proteomes" id="UP000620596"/>
    </source>
</evidence>
<accession>A0A916SGP7</accession>